<evidence type="ECO:0000259" key="2">
    <source>
        <dbReference type="Pfam" id="PF04984"/>
    </source>
</evidence>
<proteinExistence type="inferred from homology"/>
<dbReference type="InterPro" id="IPR020287">
    <property type="entry name" value="Tail_sheath_C"/>
</dbReference>
<dbReference type="EMBL" id="DYUB01000164">
    <property type="protein sequence ID" value="HJG96461.1"/>
    <property type="molecule type" value="Genomic_DNA"/>
</dbReference>
<dbReference type="Gene3D" id="3.40.50.11790">
    <property type="match status" value="1"/>
</dbReference>
<dbReference type="AlphaFoldDB" id="A0A921SZA7"/>
<comment type="caution">
    <text evidence="4">The sequence shown here is derived from an EMBL/GenBank/DDBJ whole genome shotgun (WGS) entry which is preliminary data.</text>
</comment>
<reference evidence="4" key="2">
    <citation type="submission" date="2021-09" db="EMBL/GenBank/DDBJ databases">
        <authorList>
            <person name="Gilroy R."/>
        </authorList>
    </citation>
    <scope>NUCLEOTIDE SEQUENCE</scope>
    <source>
        <strain evidence="4">1277</strain>
    </source>
</reference>
<dbReference type="Proteomes" id="UP000776700">
    <property type="component" value="Unassembled WGS sequence"/>
</dbReference>
<gene>
    <name evidence="4" type="ORF">K8V90_05095</name>
</gene>
<dbReference type="Pfam" id="PF04984">
    <property type="entry name" value="Phage_sheath_1"/>
    <property type="match status" value="1"/>
</dbReference>
<protein>
    <submittedName>
        <fullName evidence="4">Phage tail sheath subtilisin-like domain-containing protein</fullName>
    </submittedName>
</protein>
<feature type="domain" description="Tail sheath protein C-terminal" evidence="3">
    <location>
        <begin position="232"/>
        <end position="353"/>
    </location>
</feature>
<dbReference type="InterPro" id="IPR035089">
    <property type="entry name" value="Phage_sheath_subtilisin"/>
</dbReference>
<evidence type="ECO:0000313" key="5">
    <source>
        <dbReference type="Proteomes" id="UP000776700"/>
    </source>
</evidence>
<dbReference type="Gene3D" id="3.30.360.90">
    <property type="match status" value="1"/>
</dbReference>
<reference evidence="4" key="1">
    <citation type="journal article" date="2021" name="PeerJ">
        <title>Extensive microbial diversity within the chicken gut microbiome revealed by metagenomics and culture.</title>
        <authorList>
            <person name="Gilroy R."/>
            <person name="Ravi A."/>
            <person name="Getino M."/>
            <person name="Pursley I."/>
            <person name="Horton D.L."/>
            <person name="Alikhan N.F."/>
            <person name="Baker D."/>
            <person name="Gharbi K."/>
            <person name="Hall N."/>
            <person name="Watson M."/>
            <person name="Adriaenssens E.M."/>
            <person name="Foster-Nyarko E."/>
            <person name="Jarju S."/>
            <person name="Secka A."/>
            <person name="Antonio M."/>
            <person name="Oren A."/>
            <person name="Chaudhuri R.R."/>
            <person name="La Ragione R."/>
            <person name="Hildebrand F."/>
            <person name="Pallen M.J."/>
        </authorList>
    </citation>
    <scope>NUCLEOTIDE SEQUENCE</scope>
    <source>
        <strain evidence="4">1277</strain>
    </source>
</reference>
<evidence type="ECO:0000259" key="3">
    <source>
        <dbReference type="Pfam" id="PF17482"/>
    </source>
</evidence>
<feature type="domain" description="Tail sheath protein subtilisin-like" evidence="2">
    <location>
        <begin position="87"/>
        <end position="225"/>
    </location>
</feature>
<evidence type="ECO:0000256" key="1">
    <source>
        <dbReference type="ARBA" id="ARBA00008005"/>
    </source>
</evidence>
<dbReference type="Gene3D" id="3.30.1370.220">
    <property type="match status" value="1"/>
</dbReference>
<comment type="similarity">
    <text evidence="1">Belongs to the myoviridae tail sheath protein family.</text>
</comment>
<evidence type="ECO:0000313" key="4">
    <source>
        <dbReference type="EMBL" id="HJG96461.1"/>
    </source>
</evidence>
<dbReference type="Pfam" id="PF17482">
    <property type="entry name" value="Phage_sheath_1C"/>
    <property type="match status" value="1"/>
</dbReference>
<sequence length="354" mass="39265">MASNIGLPSVIVEFKQKASTAIQRGNTGIVALVLRDSNAQGLHNIKGAYDIPSNLSEANKKYINLTLLGNVTAPSKVVAYVVGEETELNDALDYLETVDFNYLVVPAIQENERTVVKTFIEKMRNDIKVRVKAVMKLDADYEGIVNSTNTATMVEGEINVDEFCCVMAGLIAGTPLSQSVTYAVPKNVLDIPSKTKEEAETKVKNGELILVKEMGKVRVARGVNSLKTTTTEKGDLFQKIKLVDTMDLIHNDIRKTCIDTYIGKVANNYDNKCILITAISSYFEELAKEQLIEKDFKVDIDIDKQVKYLKSIGVDTSEMDEQQIKEANTKDKVFLLANIKLVDAMEEIVLEINL</sequence>
<name>A0A921SZA7_9FIRM</name>
<accession>A0A921SZA7</accession>
<organism evidence="4 5">
    <name type="scientific">Romboutsia timonensis</name>
    <dbReference type="NCBI Taxonomy" id="1776391"/>
    <lineage>
        <taxon>Bacteria</taxon>
        <taxon>Bacillati</taxon>
        <taxon>Bacillota</taxon>
        <taxon>Clostridia</taxon>
        <taxon>Peptostreptococcales</taxon>
        <taxon>Peptostreptococcaceae</taxon>
        <taxon>Romboutsia</taxon>
    </lineage>
</organism>